<dbReference type="AlphaFoldDB" id="A0A5Q4VFD3"/>
<dbReference type="OrthoDB" id="8617719at2"/>
<protein>
    <submittedName>
        <fullName evidence="1">TIGR02646 family protein</fullName>
    </submittedName>
</protein>
<evidence type="ECO:0000313" key="2">
    <source>
        <dbReference type="Proteomes" id="UP000321899"/>
    </source>
</evidence>
<name>A0A5Q4VFD3_9BACT</name>
<accession>A0A5Q4VFD3</accession>
<comment type="caution">
    <text evidence="1">The sequence shown here is derived from an EMBL/GenBank/DDBJ whole genome shotgun (WGS) entry which is preliminary data.</text>
</comment>
<proteinExistence type="predicted"/>
<reference evidence="1 2" key="1">
    <citation type="submission" date="2019-06" db="EMBL/GenBank/DDBJ databases">
        <title>Desulfobotulus mexicanus sp. nov., a novel sulfate-reducing bacterium isolated from the sediment of an alkaline crater lake in Mexico.</title>
        <authorList>
            <person name="Hirschler-Rea A."/>
        </authorList>
    </citation>
    <scope>NUCLEOTIDE SEQUENCE [LARGE SCALE GENOMIC DNA]</scope>
    <source>
        <strain evidence="1 2">PAR22N</strain>
    </source>
</reference>
<keyword evidence="2" id="KW-1185">Reference proteome</keyword>
<evidence type="ECO:0000313" key="1">
    <source>
        <dbReference type="EMBL" id="TYT75596.1"/>
    </source>
</evidence>
<dbReference type="NCBIfam" id="TIGR02646">
    <property type="entry name" value="retron system putative HNH endonuclease"/>
    <property type="match status" value="1"/>
</dbReference>
<gene>
    <name evidence="1" type="ORF">FIM25_03930</name>
</gene>
<dbReference type="Proteomes" id="UP000321899">
    <property type="component" value="Unassembled WGS sequence"/>
</dbReference>
<dbReference type="InterPro" id="IPR013467">
    <property type="entry name" value="HNH78-like"/>
</dbReference>
<dbReference type="RefSeq" id="WP_139446524.1">
    <property type="nucleotide sequence ID" value="NZ_VDMB01000003.1"/>
</dbReference>
<dbReference type="Gene3D" id="1.10.30.50">
    <property type="match status" value="1"/>
</dbReference>
<organism evidence="1 2">
    <name type="scientific">Desulfobotulus mexicanus</name>
    <dbReference type="NCBI Taxonomy" id="2586642"/>
    <lineage>
        <taxon>Bacteria</taxon>
        <taxon>Pseudomonadati</taxon>
        <taxon>Thermodesulfobacteriota</taxon>
        <taxon>Desulfobacteria</taxon>
        <taxon>Desulfobacterales</taxon>
        <taxon>Desulfobacteraceae</taxon>
        <taxon>Desulfobotulus</taxon>
    </lineage>
</organism>
<sequence length="212" mass="24284">MKFIKKQKEPAGFSDWKALANENWQPTYKNLSGEPKKKLKIALMAEQGYICCYCERRLKDKDSHIEHFMPQSNPAVDPLDYGNLLCSCQVQIKEGEPRHCGNLKDNWYDPDLLISPLDPDCESRFVFTGDGSIMPADDKDMAAFKTIEKLGLSIGKLNALRAAAIEPFLDDQIPSEEFEKFISDYLFKDQSGQFAEFWTSINYLFGGFFQHE</sequence>
<dbReference type="EMBL" id="VDMB01000003">
    <property type="protein sequence ID" value="TYT75596.1"/>
    <property type="molecule type" value="Genomic_DNA"/>
</dbReference>